<proteinExistence type="predicted"/>
<keyword evidence="2" id="KW-1185">Reference proteome</keyword>
<gene>
    <name evidence="1" type="ORF">NM961_12405</name>
</gene>
<dbReference type="EMBL" id="JANFQO010000010">
    <property type="protein sequence ID" value="MCQ4165511.1"/>
    <property type="molecule type" value="Genomic_DNA"/>
</dbReference>
<dbReference type="InterPro" id="IPR045941">
    <property type="entry name" value="DUF6361"/>
</dbReference>
<name>A0ABT1QT96_9GAMM</name>
<evidence type="ECO:0000313" key="2">
    <source>
        <dbReference type="Proteomes" id="UP001165498"/>
    </source>
</evidence>
<comment type="caution">
    <text evidence="1">The sequence shown here is derived from an EMBL/GenBank/DDBJ whole genome shotgun (WGS) entry which is preliminary data.</text>
</comment>
<organism evidence="1 2">
    <name type="scientific">Tahibacter harae</name>
    <dbReference type="NCBI Taxonomy" id="2963937"/>
    <lineage>
        <taxon>Bacteria</taxon>
        <taxon>Pseudomonadati</taxon>
        <taxon>Pseudomonadota</taxon>
        <taxon>Gammaproteobacteria</taxon>
        <taxon>Lysobacterales</taxon>
        <taxon>Rhodanobacteraceae</taxon>
        <taxon>Tahibacter</taxon>
    </lineage>
</organism>
<dbReference type="RefSeq" id="WP_255914701.1">
    <property type="nucleotide sequence ID" value="NZ_JANFQO010000010.1"/>
</dbReference>
<sequence length="424" mass="46806">MGGIGWIDFSSDDRRRALDVLALAKEPGTLDELGIGQLRDAYAEALFPGFSTIQTRARYFLALPKILCDWREQPPAQRRRLRLEDYLAREENRLAEQLTKNHKDRNLSLEGIIGHTLAGRGGVKRPPSNAYWAGLRVFGLVRTTKSLGEFLRTWGDDAGPLTAVQSDDDDDDAAVSINHGVRRPPDSRGEWSGDLTLALSPPEARFLAERLAHPVPAGMASAGAPAHDRKDTVVAQLLGKGLATQEQALDPALDSFAAFSVWARGQTALSEACLQTIAAAARFSLAIEGAHILFNQAIAGRGGNGKHDALRAACEQDFPRWREQALGEGVFYPEAQQQWLQAVAVRSMKPKSCEFLERWNQALCAGHSVESLIRLVVDQAKSNKGNRSLLMQRQLSPLPWYGMRALEYRWPVARRMLLDIEKAG</sequence>
<accession>A0ABT1QT96</accession>
<reference evidence="1" key="1">
    <citation type="submission" date="2022-07" db="EMBL/GenBank/DDBJ databases">
        <title>Tahibacter sp., a new gammaproteobacterium isolated from the silt sample collected at pig farm.</title>
        <authorList>
            <person name="Chen H."/>
        </authorList>
    </citation>
    <scope>NUCLEOTIDE SEQUENCE</scope>
    <source>
        <strain evidence="1">P2K</strain>
    </source>
</reference>
<dbReference type="Pfam" id="PF19888">
    <property type="entry name" value="DUF6361"/>
    <property type="match status" value="1"/>
</dbReference>
<protein>
    <submittedName>
        <fullName evidence="1">DUF6361 family protein</fullName>
    </submittedName>
</protein>
<dbReference type="Proteomes" id="UP001165498">
    <property type="component" value="Unassembled WGS sequence"/>
</dbReference>
<evidence type="ECO:0000313" key="1">
    <source>
        <dbReference type="EMBL" id="MCQ4165511.1"/>
    </source>
</evidence>